<evidence type="ECO:0000256" key="2">
    <source>
        <dbReference type="ARBA" id="ARBA00022723"/>
    </source>
</evidence>
<evidence type="ECO:0000256" key="1">
    <source>
        <dbReference type="ARBA" id="ARBA00022714"/>
    </source>
</evidence>
<dbReference type="EMBL" id="BAABHQ010000012">
    <property type="protein sequence ID" value="GAA4884544.1"/>
    <property type="molecule type" value="Genomic_DNA"/>
</dbReference>
<dbReference type="RefSeq" id="WP_274232591.1">
    <property type="nucleotide sequence ID" value="NZ_BAABHQ010000012.1"/>
</dbReference>
<name>A0ABP9ESZ9_9PSEU</name>
<dbReference type="InterPro" id="IPR017941">
    <property type="entry name" value="Rieske_2Fe-2S"/>
</dbReference>
<dbReference type="Pfam" id="PF00355">
    <property type="entry name" value="Rieske"/>
    <property type="match status" value="1"/>
</dbReference>
<protein>
    <recommendedName>
        <fullName evidence="5">Rieske domain-containing protein</fullName>
    </recommendedName>
</protein>
<keyword evidence="7" id="KW-1185">Reference proteome</keyword>
<keyword evidence="2" id="KW-0479">Metal-binding</keyword>
<reference evidence="7" key="1">
    <citation type="journal article" date="2019" name="Int. J. Syst. Evol. Microbiol.">
        <title>The Global Catalogue of Microorganisms (GCM) 10K type strain sequencing project: providing services to taxonomists for standard genome sequencing and annotation.</title>
        <authorList>
            <consortium name="The Broad Institute Genomics Platform"/>
            <consortium name="The Broad Institute Genome Sequencing Center for Infectious Disease"/>
            <person name="Wu L."/>
            <person name="Ma J."/>
        </authorList>
    </citation>
    <scope>NUCLEOTIDE SEQUENCE [LARGE SCALE GENOMIC DNA]</scope>
    <source>
        <strain evidence="7">JCM 17983</strain>
    </source>
</reference>
<feature type="domain" description="Rieske" evidence="5">
    <location>
        <begin position="11"/>
        <end position="105"/>
    </location>
</feature>
<keyword evidence="1" id="KW-0001">2Fe-2S</keyword>
<dbReference type="PROSITE" id="PS51296">
    <property type="entry name" value="RIESKE"/>
    <property type="match status" value="1"/>
</dbReference>
<keyword evidence="3" id="KW-0408">Iron</keyword>
<dbReference type="InterPro" id="IPR036922">
    <property type="entry name" value="Rieske_2Fe-2S_sf"/>
</dbReference>
<evidence type="ECO:0000313" key="6">
    <source>
        <dbReference type="EMBL" id="GAA4884544.1"/>
    </source>
</evidence>
<keyword evidence="4" id="KW-0411">Iron-sulfur</keyword>
<evidence type="ECO:0000313" key="7">
    <source>
        <dbReference type="Proteomes" id="UP001500457"/>
    </source>
</evidence>
<dbReference type="Gene3D" id="2.102.10.10">
    <property type="entry name" value="Rieske [2Fe-2S] iron-sulphur domain"/>
    <property type="match status" value="1"/>
</dbReference>
<organism evidence="6 7">
    <name type="scientific">Actinomycetospora straminea</name>
    <dbReference type="NCBI Taxonomy" id="663607"/>
    <lineage>
        <taxon>Bacteria</taxon>
        <taxon>Bacillati</taxon>
        <taxon>Actinomycetota</taxon>
        <taxon>Actinomycetes</taxon>
        <taxon>Pseudonocardiales</taxon>
        <taxon>Pseudonocardiaceae</taxon>
        <taxon>Actinomycetospora</taxon>
    </lineage>
</organism>
<dbReference type="PANTHER" id="PTHR21496:SF23">
    <property type="entry name" value="3-PHENYLPROPIONATE_CINNAMIC ACID DIOXYGENASE FERREDOXIN SUBUNIT"/>
    <property type="match status" value="1"/>
</dbReference>
<dbReference type="Proteomes" id="UP001500457">
    <property type="component" value="Unassembled WGS sequence"/>
</dbReference>
<accession>A0ABP9ESZ9</accession>
<dbReference type="SUPFAM" id="SSF50022">
    <property type="entry name" value="ISP domain"/>
    <property type="match status" value="1"/>
</dbReference>
<dbReference type="PANTHER" id="PTHR21496">
    <property type="entry name" value="FERREDOXIN-RELATED"/>
    <property type="match status" value="1"/>
</dbReference>
<sequence>MSTDAQPAVEARLGPVDQIPLGEGRAFLVGDEPVAVFRPRSGGLHALRAICPHRGGPLADGLVDGEVVMCPLHNHQFSLADGTCATGADDVTAYAATEEDGELVVRLH</sequence>
<proteinExistence type="predicted"/>
<comment type="caution">
    <text evidence="6">The sequence shown here is derived from an EMBL/GenBank/DDBJ whole genome shotgun (WGS) entry which is preliminary data.</text>
</comment>
<gene>
    <name evidence="6" type="ORF">GCM10023203_40740</name>
</gene>
<evidence type="ECO:0000256" key="4">
    <source>
        <dbReference type="ARBA" id="ARBA00023014"/>
    </source>
</evidence>
<evidence type="ECO:0000259" key="5">
    <source>
        <dbReference type="PROSITE" id="PS51296"/>
    </source>
</evidence>
<evidence type="ECO:0000256" key="3">
    <source>
        <dbReference type="ARBA" id="ARBA00023004"/>
    </source>
</evidence>